<dbReference type="EMBL" id="BMIA01000001">
    <property type="protein sequence ID" value="GGH25015.1"/>
    <property type="molecule type" value="Genomic_DNA"/>
</dbReference>
<reference evidence="3" key="1">
    <citation type="journal article" date="2019" name="Int. J. Syst. Evol. Microbiol.">
        <title>The Global Catalogue of Microorganisms (GCM) 10K type strain sequencing project: providing services to taxonomists for standard genome sequencing and annotation.</title>
        <authorList>
            <consortium name="The Broad Institute Genomics Platform"/>
            <consortium name="The Broad Institute Genome Sequencing Center for Infectious Disease"/>
            <person name="Wu L."/>
            <person name="Ma J."/>
        </authorList>
    </citation>
    <scope>NUCLEOTIDE SEQUENCE [LARGE SCALE GENOMIC DNA]</scope>
    <source>
        <strain evidence="3">CGMCC 1.15288</strain>
    </source>
</reference>
<feature type="signal peptide" evidence="1">
    <location>
        <begin position="1"/>
        <end position="19"/>
    </location>
</feature>
<gene>
    <name evidence="2" type="ORF">GCM10007423_08920</name>
</gene>
<keyword evidence="3" id="KW-1185">Reference proteome</keyword>
<evidence type="ECO:0000256" key="1">
    <source>
        <dbReference type="SAM" id="SignalP"/>
    </source>
</evidence>
<evidence type="ECO:0008006" key="4">
    <source>
        <dbReference type="Google" id="ProtNLM"/>
    </source>
</evidence>
<proteinExistence type="predicted"/>
<dbReference type="Gene3D" id="2.60.40.10">
    <property type="entry name" value="Immunoglobulins"/>
    <property type="match status" value="1"/>
</dbReference>
<name>A0ABQ1YHT9_9BACT</name>
<comment type="caution">
    <text evidence="2">The sequence shown here is derived from an EMBL/GenBank/DDBJ whole genome shotgun (WGS) entry which is preliminary data.</text>
</comment>
<evidence type="ECO:0000313" key="3">
    <source>
        <dbReference type="Proteomes" id="UP000600214"/>
    </source>
</evidence>
<organism evidence="2 3">
    <name type="scientific">Dyadobacter endophyticus</name>
    <dbReference type="NCBI Taxonomy" id="1749036"/>
    <lineage>
        <taxon>Bacteria</taxon>
        <taxon>Pseudomonadati</taxon>
        <taxon>Bacteroidota</taxon>
        <taxon>Cytophagia</taxon>
        <taxon>Cytophagales</taxon>
        <taxon>Spirosomataceae</taxon>
        <taxon>Dyadobacter</taxon>
    </lineage>
</organism>
<dbReference type="Proteomes" id="UP000600214">
    <property type="component" value="Unassembled WGS sequence"/>
</dbReference>
<feature type="chain" id="PRO_5046416908" description="Por secretion system C-terminal sorting domain-containing protein" evidence="1">
    <location>
        <begin position="20"/>
        <end position="498"/>
    </location>
</feature>
<dbReference type="RefSeq" id="WP_188929055.1">
    <property type="nucleotide sequence ID" value="NZ_BMIA01000001.1"/>
</dbReference>
<keyword evidence="1" id="KW-0732">Signal</keyword>
<dbReference type="InterPro" id="IPR026444">
    <property type="entry name" value="Secre_tail"/>
</dbReference>
<sequence>MKRIIILILITAAAGGARAQNTTYGGANAPANIDGGYFSDYSPGGTIVLPDGLVTLANGATYEHGNNLLQINGNWTSTGSLDIFQAIGLNSIIGNVAPSFSNVRFNIGAGNTMAISNTQGIGITGNLQFNNGITTTVRTMHTTGSLRFSDGATYTGGSSDAQHVNGYVTKVGNDAFVFPVGSGTDLRTLSISAPAAAATISTAWFAGSPDAVTDPSDGGTHSRTAIADPVKAVSEAGFWDWLNPAGSDDNITVTVSIPDLSNFALTENLRLVGWNGTQWIDLSAGFNASGNTENSTLTGIIPAGTAITAIAVGSVEMPLPVTLVSFTGRAVENTSVLQWATTEEVNASHFEIQRSNDAKSFESIGEVNAKGESKVLVNYLFTDKTPLPGINYYRLKQIDQDGSHAFSKTISIAFDTDAKILVYPNPVTDFLRVESSKTPGSLEIFNLSGLRLQKRDQVRNGPSEIVPGPASVVVDLRSYPIGIYILKVDGQTFKIIKK</sequence>
<accession>A0ABQ1YHT9</accession>
<dbReference type="InterPro" id="IPR013783">
    <property type="entry name" value="Ig-like_fold"/>
</dbReference>
<dbReference type="NCBIfam" id="TIGR04183">
    <property type="entry name" value="Por_Secre_tail"/>
    <property type="match status" value="1"/>
</dbReference>
<evidence type="ECO:0000313" key="2">
    <source>
        <dbReference type="EMBL" id="GGH25015.1"/>
    </source>
</evidence>
<protein>
    <recommendedName>
        <fullName evidence="4">Por secretion system C-terminal sorting domain-containing protein</fullName>
    </recommendedName>
</protein>